<evidence type="ECO:0000256" key="7">
    <source>
        <dbReference type="SAM" id="SignalP"/>
    </source>
</evidence>
<organism evidence="8 9">
    <name type="scientific">Daedalea quercina L-15889</name>
    <dbReference type="NCBI Taxonomy" id="1314783"/>
    <lineage>
        <taxon>Eukaryota</taxon>
        <taxon>Fungi</taxon>
        <taxon>Dikarya</taxon>
        <taxon>Basidiomycota</taxon>
        <taxon>Agaricomycotina</taxon>
        <taxon>Agaricomycetes</taxon>
        <taxon>Polyporales</taxon>
        <taxon>Fomitopsis</taxon>
    </lineage>
</organism>
<comment type="subcellular location">
    <subcellularLocation>
        <location evidence="1">Membrane</location>
        <topology evidence="1">Single-pass membrane protein</topology>
    </subcellularLocation>
</comment>
<dbReference type="InterPro" id="IPR051694">
    <property type="entry name" value="Immunoregulatory_rcpt-like"/>
</dbReference>
<evidence type="ECO:0000313" key="8">
    <source>
        <dbReference type="EMBL" id="KZT63350.1"/>
    </source>
</evidence>
<feature type="compositionally biased region" description="Polar residues" evidence="5">
    <location>
        <begin position="436"/>
        <end position="447"/>
    </location>
</feature>
<feature type="transmembrane region" description="Helical" evidence="6">
    <location>
        <begin position="185"/>
        <end position="208"/>
    </location>
</feature>
<feature type="region of interest" description="Disordered" evidence="5">
    <location>
        <begin position="42"/>
        <end position="96"/>
    </location>
</feature>
<dbReference type="PANTHER" id="PTHR15549">
    <property type="entry name" value="PAIRED IMMUNOGLOBULIN-LIKE TYPE 2 RECEPTOR"/>
    <property type="match status" value="1"/>
</dbReference>
<evidence type="ECO:0000256" key="2">
    <source>
        <dbReference type="ARBA" id="ARBA00022692"/>
    </source>
</evidence>
<reference evidence="8 9" key="1">
    <citation type="journal article" date="2016" name="Mol. Biol. Evol.">
        <title>Comparative Genomics of Early-Diverging Mushroom-Forming Fungi Provides Insights into the Origins of Lignocellulose Decay Capabilities.</title>
        <authorList>
            <person name="Nagy L.G."/>
            <person name="Riley R."/>
            <person name="Tritt A."/>
            <person name="Adam C."/>
            <person name="Daum C."/>
            <person name="Floudas D."/>
            <person name="Sun H."/>
            <person name="Yadav J.S."/>
            <person name="Pangilinan J."/>
            <person name="Larsson K.H."/>
            <person name="Matsuura K."/>
            <person name="Barry K."/>
            <person name="Labutti K."/>
            <person name="Kuo R."/>
            <person name="Ohm R.A."/>
            <person name="Bhattacharya S.S."/>
            <person name="Shirouzu T."/>
            <person name="Yoshinaga Y."/>
            <person name="Martin F.M."/>
            <person name="Grigoriev I.V."/>
            <person name="Hibbett D.S."/>
        </authorList>
    </citation>
    <scope>NUCLEOTIDE SEQUENCE [LARGE SCALE GENOMIC DNA]</scope>
    <source>
        <strain evidence="8 9">L-15889</strain>
    </source>
</reference>
<feature type="compositionally biased region" description="Low complexity" evidence="5">
    <location>
        <begin position="148"/>
        <end position="167"/>
    </location>
</feature>
<keyword evidence="3 6" id="KW-1133">Transmembrane helix</keyword>
<proteinExistence type="predicted"/>
<evidence type="ECO:0000256" key="1">
    <source>
        <dbReference type="ARBA" id="ARBA00004167"/>
    </source>
</evidence>
<dbReference type="EMBL" id="KV429194">
    <property type="protein sequence ID" value="KZT63350.1"/>
    <property type="molecule type" value="Genomic_DNA"/>
</dbReference>
<evidence type="ECO:0000256" key="4">
    <source>
        <dbReference type="ARBA" id="ARBA00023136"/>
    </source>
</evidence>
<evidence type="ECO:0000256" key="3">
    <source>
        <dbReference type="ARBA" id="ARBA00022989"/>
    </source>
</evidence>
<keyword evidence="4 6" id="KW-0472">Membrane</keyword>
<keyword evidence="2 6" id="KW-0812">Transmembrane</keyword>
<feature type="region of interest" description="Disordered" evidence="5">
    <location>
        <begin position="137"/>
        <end position="176"/>
    </location>
</feature>
<evidence type="ECO:0000256" key="5">
    <source>
        <dbReference type="SAM" id="MobiDB-lite"/>
    </source>
</evidence>
<feature type="compositionally biased region" description="Polar residues" evidence="5">
    <location>
        <begin position="482"/>
        <end position="492"/>
    </location>
</feature>
<keyword evidence="7" id="KW-0732">Signal</keyword>
<protein>
    <submittedName>
        <fullName evidence="8">Uncharacterized protein</fullName>
    </submittedName>
</protein>
<feature type="region of interest" description="Disordered" evidence="5">
    <location>
        <begin position="379"/>
        <end position="417"/>
    </location>
</feature>
<sequence>MGGPRTQLSARRLVSFWSSSWAETVLCTNGVCQTITGQAPITTSAPTSTSESASPPTSASSASSRSPSPVSEPTLNPSTSPAMSTSPATLPAPTWAESDTTFLPMSSRTSDYMAISETDTSSVTRFSTLSAVVYSSSRDQTTENTVASRPPGTSTTMTSTSRMSPAPSQAPTDVTTGTRRDIPTWLIILIVGLALLILLFIALGVCCARRRRALSTSPLVNVKHGSCNMSTVRISIVGAPRFANVPLTHVSMADDTKDIDGTPGSQYLNLALREEIKPSLGVDPAAYYASRSTDTPVVHPYPGVFSMYDVSPFQMPCGVPLPRILSMRTILDDRSSPIVFSSTTLPPRSSPLCHIPPDYSAQAKLPDMTYRRIETASYTSPFAPLPDLPTTHAYPSGSQDSVSFPTRPRETTITEDSNTLLLSILNLRALRPTPPQEASNTDRTNSSPRRRAEDGGVRLAGGPPGSDSNEVEEDIQDDTKGRSSLVSWCSSDVHSDETLPPEYASHRTESGLRLSEYGATSMINSSNYQFGR</sequence>
<gene>
    <name evidence="8" type="ORF">DAEQUDRAFT_733937</name>
</gene>
<feature type="compositionally biased region" description="Polar residues" evidence="5">
    <location>
        <begin position="137"/>
        <end position="147"/>
    </location>
</feature>
<accession>A0A165KN46</accession>
<dbReference type="Proteomes" id="UP000076727">
    <property type="component" value="Unassembled WGS sequence"/>
</dbReference>
<feature type="chain" id="PRO_5007861087" evidence="7">
    <location>
        <begin position="23"/>
        <end position="532"/>
    </location>
</feature>
<feature type="signal peptide" evidence="7">
    <location>
        <begin position="1"/>
        <end position="22"/>
    </location>
</feature>
<feature type="region of interest" description="Disordered" evidence="5">
    <location>
        <begin position="429"/>
        <end position="510"/>
    </location>
</feature>
<evidence type="ECO:0000256" key="6">
    <source>
        <dbReference type="SAM" id="Phobius"/>
    </source>
</evidence>
<dbReference type="GO" id="GO:0016020">
    <property type="term" value="C:membrane"/>
    <property type="evidence" value="ECO:0007669"/>
    <property type="project" value="UniProtKB-SubCell"/>
</dbReference>
<dbReference type="GO" id="GO:0071944">
    <property type="term" value="C:cell periphery"/>
    <property type="evidence" value="ECO:0007669"/>
    <property type="project" value="UniProtKB-ARBA"/>
</dbReference>
<name>A0A165KN46_9APHY</name>
<keyword evidence="9" id="KW-1185">Reference proteome</keyword>
<evidence type="ECO:0000313" key="9">
    <source>
        <dbReference type="Proteomes" id="UP000076727"/>
    </source>
</evidence>
<dbReference type="AlphaFoldDB" id="A0A165KN46"/>